<feature type="domain" description="WW" evidence="11">
    <location>
        <begin position="121"/>
        <end position="148"/>
    </location>
</feature>
<gene>
    <name evidence="14" type="ORF">JKP88DRAFT_270758</name>
</gene>
<dbReference type="Pfam" id="PF14237">
    <property type="entry name" value="GYF_2"/>
    <property type="match status" value="1"/>
</dbReference>
<dbReference type="PROSITE" id="PS50002">
    <property type="entry name" value="SH3"/>
    <property type="match status" value="1"/>
</dbReference>
<dbReference type="Pfam" id="PF00063">
    <property type="entry name" value="Myosin_head"/>
    <property type="match status" value="1"/>
</dbReference>
<dbReference type="InterPro" id="IPR001609">
    <property type="entry name" value="Myosin_head_motor_dom-like"/>
</dbReference>
<dbReference type="EMBL" id="JAFCMP010000530">
    <property type="protein sequence ID" value="KAG5177054.1"/>
    <property type="molecule type" value="Genomic_DNA"/>
</dbReference>
<feature type="region of interest" description="Disordered" evidence="9">
    <location>
        <begin position="64"/>
        <end position="103"/>
    </location>
</feature>
<dbReference type="SMART" id="SM00456">
    <property type="entry name" value="WW"/>
    <property type="match status" value="1"/>
</dbReference>
<dbReference type="InterPro" id="IPR038185">
    <property type="entry name" value="MyTH4_dom_sf"/>
</dbReference>
<evidence type="ECO:0000313" key="14">
    <source>
        <dbReference type="EMBL" id="KAG5177054.1"/>
    </source>
</evidence>
<dbReference type="GO" id="GO:0016787">
    <property type="term" value="F:hydrolase activity"/>
    <property type="evidence" value="ECO:0007669"/>
    <property type="project" value="UniProtKB-KW"/>
</dbReference>
<evidence type="ECO:0000313" key="15">
    <source>
        <dbReference type="Proteomes" id="UP000664859"/>
    </source>
</evidence>
<evidence type="ECO:0000256" key="4">
    <source>
        <dbReference type="ARBA" id="ARBA00023123"/>
    </source>
</evidence>
<comment type="similarity">
    <text evidence="8">Belongs to the TRAFAC class myosin-kinesin ATPase superfamily. Myosin family.</text>
</comment>
<dbReference type="InterPro" id="IPR025640">
    <property type="entry name" value="GYF_2"/>
</dbReference>
<keyword evidence="15" id="KW-1185">Reference proteome</keyword>
<dbReference type="SMART" id="SM00139">
    <property type="entry name" value="MyTH4"/>
    <property type="match status" value="1"/>
</dbReference>
<comment type="caution">
    <text evidence="14">The sequence shown here is derived from an EMBL/GenBank/DDBJ whole genome shotgun (WGS) entry which is preliminary data.</text>
</comment>
<feature type="compositionally biased region" description="Pro residues" evidence="9">
    <location>
        <begin position="65"/>
        <end position="78"/>
    </location>
</feature>
<sequence>MSEAWFYVDPATNTQSGPCNISQLAGLVARGTLGDGTLMWRDGLPGWEPLASIPSLISQVKAPKAAPPLPTAPKPAARPVPTYQAAQNGGGSGWAAAPQATTQGSGLSDRAAAALTSAANWLEKRTADGVPYYFNTATETCDWDKPDCLRTAEELDTNSGAWVWVTDEKEGYAPARVLKGAPGDTTLNVQLQSGAKRSVKAGKGEPLWPLKPSSLTRVEDDLVMVDDINTGLMAHCLRARYRRDAIYTWVGANHSVLVSINPFKQLPIYGPAQIAEYARPSAYRLDPPHTFAIANSAFRRLALEGASQAVLISGESGAGKTEATKQCFSFLAEVAGSADAVEQRILCANPVLEAFGNAKTLRNNNSSRFGRWTEVHFDAQSRICGARIENYLLEKQRVVAQAKGERNYHVFYQLCASATVAPSLALGAPEHFRYLRASGCTAVPGIDDARDFREVEEALDALGLRADEKAWCFETCAAVLHLGNVSFEARGEGSAVDAAGAQALAAAAHFLHVDPGALAAALTERTIEVRGDVTKALNRADQATLAVDALAKAAYDHMFDWLVGRINVAVSGATTNTFIGVLDIFGFEIFEKNHFEQLCINYTNEKLQQHFNRHTFQEEETVYRAEAIAFEHINFIDNQPVVDLIEKKPYGLMPLLDEEVKLPRGGDAAWLGKCKQHNAEHPALAGTPGGNPNRFTVRHYAGDVGYDCGGFVDTNRDNLFRDLYDIMSSSRAPITKAVFPPKDSNPRRTTTLGEKFRRALLDLMALVDACEPWYIRCIKPNDQKAANTFNARMCIEQLTYAGVFEAVAIRKTGYPFRLTHRRFANRYRCLAYKPGVGWAPLGARRDDWRAMCAALLGCVNQDFSRVQIGATMVLYRAEEHRILELLRNLCLERVLPVAQRAARKRIGRSFRRCMRQARAICAAALAAGAASDAAALRAAIARADAAAAPAKACFSWEPPEMVHCKELLFALSEREALVGVLRGLLARDPVQCYGELRAAIARCNKIRHLPGATHEQASLEQQARAVLQHASAVRLDPIADEALALLERRVMEEVVAEAAAAEYDSPALAEVRRKLALPEAEFVALQLEVARATNDPARVVNRQIKLKEMYLDANAGALALGALPALRDAEEWAALKPLKTLALGKKSKADLARGFLSHTTEPIHKSLLRVSGLKGEALKQFKNLLGYAGDRKYQYPDPLLHEIVAKGLEVPTLRSELYVQAMKQLTDNPNPQSEQRCWEVLMLLLHTFPPPEDVENYVHAFVRARAPAGQRDKLKLAVHMSVVEGAKAAAPPEREIPAILGAFFDRAIEPRYNIEQDVVSAAPPPRRAERAGWGAAAASAAAAAAPAPTPSPYQNGAAAAATPYGAAAASPYAPADAAPPLPPPPLPPKPPSAPTARALYDYDPAGQAGMLALRMGQALVIKDREGADWWMAETEGQQGWVPASYVQLT</sequence>
<accession>A0A836C908</accession>
<dbReference type="SUPFAM" id="SSF52540">
    <property type="entry name" value="P-loop containing nucleoside triphosphate hydrolases"/>
    <property type="match status" value="1"/>
</dbReference>
<organism evidence="14 15">
    <name type="scientific">Tribonema minus</name>
    <dbReference type="NCBI Taxonomy" id="303371"/>
    <lineage>
        <taxon>Eukaryota</taxon>
        <taxon>Sar</taxon>
        <taxon>Stramenopiles</taxon>
        <taxon>Ochrophyta</taxon>
        <taxon>PX clade</taxon>
        <taxon>Xanthophyceae</taxon>
        <taxon>Tribonematales</taxon>
        <taxon>Tribonemataceae</taxon>
        <taxon>Tribonema</taxon>
    </lineage>
</organism>
<feature type="domain" description="MyTH4" evidence="12">
    <location>
        <begin position="1158"/>
        <end position="1300"/>
    </location>
</feature>
<dbReference type="Gene3D" id="1.10.10.820">
    <property type="match status" value="1"/>
</dbReference>
<dbReference type="CDD" id="cd00201">
    <property type="entry name" value="WW"/>
    <property type="match status" value="1"/>
</dbReference>
<dbReference type="Pfam" id="PF00784">
    <property type="entry name" value="MyTH4"/>
    <property type="match status" value="1"/>
</dbReference>
<feature type="region of interest" description="Disordered" evidence="9">
    <location>
        <begin position="1371"/>
        <end position="1399"/>
    </location>
</feature>
<dbReference type="GO" id="GO:0016459">
    <property type="term" value="C:myosin complex"/>
    <property type="evidence" value="ECO:0007669"/>
    <property type="project" value="UniProtKB-KW"/>
</dbReference>
<dbReference type="Gene3D" id="1.20.5.4820">
    <property type="match status" value="1"/>
</dbReference>
<dbReference type="InterPro" id="IPR000857">
    <property type="entry name" value="MyTH4_dom"/>
</dbReference>
<evidence type="ECO:0000259" key="11">
    <source>
        <dbReference type="PROSITE" id="PS50020"/>
    </source>
</evidence>
<dbReference type="Gene3D" id="2.20.70.10">
    <property type="match status" value="1"/>
</dbReference>
<reference evidence="14" key="1">
    <citation type="submission" date="2021-02" db="EMBL/GenBank/DDBJ databases">
        <title>First Annotated Genome of the Yellow-green Alga Tribonema minus.</title>
        <authorList>
            <person name="Mahan K.M."/>
        </authorList>
    </citation>
    <scope>NUCLEOTIDE SEQUENCE</scope>
    <source>
        <strain evidence="14">UTEX B ZZ1240</strain>
    </source>
</reference>
<dbReference type="FunFam" id="1.10.10.820:FF:000001">
    <property type="entry name" value="Myosin heavy chain"/>
    <property type="match status" value="1"/>
</dbReference>
<dbReference type="PANTHER" id="PTHR13140:SF706">
    <property type="entry name" value="DILUTE CLASS UNCONVENTIONAL MYOSIN, ISOFORM C"/>
    <property type="match status" value="1"/>
</dbReference>
<dbReference type="Gene3D" id="1.25.40.530">
    <property type="entry name" value="MyTH4 domain"/>
    <property type="match status" value="1"/>
</dbReference>
<evidence type="ECO:0000256" key="1">
    <source>
        <dbReference type="ARBA" id="ARBA00022443"/>
    </source>
</evidence>
<protein>
    <submittedName>
        <fullName evidence="14">P-loop containing nucleoside triphosphate hydrolase protein</fullName>
    </submittedName>
</protein>
<evidence type="ECO:0000256" key="8">
    <source>
        <dbReference type="PROSITE-ProRule" id="PRU00782"/>
    </source>
</evidence>
<evidence type="ECO:0000259" key="10">
    <source>
        <dbReference type="PROSITE" id="PS50002"/>
    </source>
</evidence>
<keyword evidence="14" id="KW-0378">Hydrolase</keyword>
<dbReference type="CDD" id="cd00174">
    <property type="entry name" value="SH3"/>
    <property type="match status" value="1"/>
</dbReference>
<dbReference type="Gene3D" id="3.40.850.10">
    <property type="entry name" value="Kinesin motor domain"/>
    <property type="match status" value="1"/>
</dbReference>
<keyword evidence="2 8" id="KW-0547">Nucleotide-binding</keyword>
<dbReference type="GO" id="GO:0051015">
    <property type="term" value="F:actin filament binding"/>
    <property type="evidence" value="ECO:0007669"/>
    <property type="project" value="TreeGrafter"/>
</dbReference>
<feature type="binding site" evidence="8">
    <location>
        <begin position="314"/>
        <end position="321"/>
    </location>
    <ligand>
        <name>ATP</name>
        <dbReference type="ChEBI" id="CHEBI:30616"/>
    </ligand>
</feature>
<dbReference type="GO" id="GO:0005737">
    <property type="term" value="C:cytoplasm"/>
    <property type="evidence" value="ECO:0007669"/>
    <property type="project" value="TreeGrafter"/>
</dbReference>
<keyword evidence="5 8" id="KW-0505">Motor protein</keyword>
<dbReference type="PANTHER" id="PTHR13140">
    <property type="entry name" value="MYOSIN"/>
    <property type="match status" value="1"/>
</dbReference>
<evidence type="ECO:0000259" key="12">
    <source>
        <dbReference type="PROSITE" id="PS51016"/>
    </source>
</evidence>
<dbReference type="Gene3D" id="2.30.30.40">
    <property type="entry name" value="SH3 Domains"/>
    <property type="match status" value="1"/>
</dbReference>
<dbReference type="InterPro" id="IPR036961">
    <property type="entry name" value="Kinesin_motor_dom_sf"/>
</dbReference>
<keyword evidence="1 7" id="KW-0728">SH3 domain</keyword>
<evidence type="ECO:0000256" key="2">
    <source>
        <dbReference type="ARBA" id="ARBA00022741"/>
    </source>
</evidence>
<dbReference type="PROSITE" id="PS51456">
    <property type="entry name" value="MYOSIN_MOTOR"/>
    <property type="match status" value="1"/>
</dbReference>
<feature type="region of interest" description="Actin-binding" evidence="8">
    <location>
        <begin position="760"/>
        <end position="782"/>
    </location>
</feature>
<dbReference type="Gene3D" id="1.20.58.530">
    <property type="match status" value="1"/>
</dbReference>
<evidence type="ECO:0000256" key="3">
    <source>
        <dbReference type="ARBA" id="ARBA00022840"/>
    </source>
</evidence>
<dbReference type="GO" id="GO:0016020">
    <property type="term" value="C:membrane"/>
    <property type="evidence" value="ECO:0007669"/>
    <property type="project" value="TreeGrafter"/>
</dbReference>
<dbReference type="OrthoDB" id="6108017at2759"/>
<dbReference type="GO" id="GO:0007015">
    <property type="term" value="P:actin filament organization"/>
    <property type="evidence" value="ECO:0007669"/>
    <property type="project" value="TreeGrafter"/>
</dbReference>
<dbReference type="InterPro" id="IPR001202">
    <property type="entry name" value="WW_dom"/>
</dbReference>
<proteinExistence type="inferred from homology"/>
<evidence type="ECO:0000256" key="6">
    <source>
        <dbReference type="ARBA" id="ARBA00023203"/>
    </source>
</evidence>
<feature type="domain" description="SH3" evidence="10">
    <location>
        <begin position="1391"/>
        <end position="1449"/>
    </location>
</feature>
<dbReference type="PRINTS" id="PR00193">
    <property type="entry name" value="MYOSINHEAVY"/>
</dbReference>
<keyword evidence="6 8" id="KW-0009">Actin-binding</keyword>
<dbReference type="SUPFAM" id="SSF51045">
    <property type="entry name" value="WW domain"/>
    <property type="match status" value="1"/>
</dbReference>
<dbReference type="Gene3D" id="1.20.120.720">
    <property type="entry name" value="Myosin VI head, motor domain, U50 subdomain"/>
    <property type="match status" value="1"/>
</dbReference>
<dbReference type="SUPFAM" id="SSF50044">
    <property type="entry name" value="SH3-domain"/>
    <property type="match status" value="1"/>
</dbReference>
<feature type="domain" description="Myosin motor" evidence="13">
    <location>
        <begin position="217"/>
        <end position="888"/>
    </location>
</feature>
<dbReference type="Proteomes" id="UP000664859">
    <property type="component" value="Unassembled WGS sequence"/>
</dbReference>
<evidence type="ECO:0000256" key="9">
    <source>
        <dbReference type="SAM" id="MobiDB-lite"/>
    </source>
</evidence>
<dbReference type="InterPro" id="IPR001452">
    <property type="entry name" value="SH3_domain"/>
</dbReference>
<dbReference type="InterPro" id="IPR036020">
    <property type="entry name" value="WW_dom_sf"/>
</dbReference>
<dbReference type="GO" id="GO:0005524">
    <property type="term" value="F:ATP binding"/>
    <property type="evidence" value="ECO:0007669"/>
    <property type="project" value="UniProtKB-UniRule"/>
</dbReference>
<keyword evidence="4 8" id="KW-0518">Myosin</keyword>
<evidence type="ECO:0000256" key="5">
    <source>
        <dbReference type="ARBA" id="ARBA00023175"/>
    </source>
</evidence>
<feature type="compositionally biased region" description="Pro residues" evidence="9">
    <location>
        <begin position="1377"/>
        <end position="1393"/>
    </location>
</feature>
<dbReference type="InterPro" id="IPR027417">
    <property type="entry name" value="P-loop_NTPase"/>
</dbReference>
<evidence type="ECO:0000259" key="13">
    <source>
        <dbReference type="PROSITE" id="PS51456"/>
    </source>
</evidence>
<dbReference type="InterPro" id="IPR036028">
    <property type="entry name" value="SH3-like_dom_sf"/>
</dbReference>
<dbReference type="Pfam" id="PF14604">
    <property type="entry name" value="SH3_9"/>
    <property type="match status" value="1"/>
</dbReference>
<dbReference type="PROSITE" id="PS51016">
    <property type="entry name" value="MYTH4"/>
    <property type="match status" value="1"/>
</dbReference>
<dbReference type="PROSITE" id="PS50020">
    <property type="entry name" value="WW_DOMAIN_2"/>
    <property type="match status" value="1"/>
</dbReference>
<dbReference type="SMART" id="SM00242">
    <property type="entry name" value="MYSc"/>
    <property type="match status" value="1"/>
</dbReference>
<keyword evidence="3 8" id="KW-0067">ATP-binding</keyword>
<evidence type="ECO:0000256" key="7">
    <source>
        <dbReference type="PROSITE-ProRule" id="PRU00192"/>
    </source>
</evidence>
<dbReference type="SMART" id="SM00326">
    <property type="entry name" value="SH3"/>
    <property type="match status" value="1"/>
</dbReference>
<name>A0A836C908_9STRA</name>
<dbReference type="GO" id="GO:0000146">
    <property type="term" value="F:microfilament motor activity"/>
    <property type="evidence" value="ECO:0007669"/>
    <property type="project" value="TreeGrafter"/>
</dbReference>